<evidence type="ECO:0000256" key="2">
    <source>
        <dbReference type="ARBA" id="ARBA00022598"/>
    </source>
</evidence>
<dbReference type="SUPFAM" id="SSF56801">
    <property type="entry name" value="Acetyl-CoA synthetase-like"/>
    <property type="match status" value="1"/>
</dbReference>
<feature type="domain" description="AMP-dependent synthetase/ligase" evidence="3">
    <location>
        <begin position="21"/>
        <end position="73"/>
    </location>
</feature>
<evidence type="ECO:0000259" key="3">
    <source>
        <dbReference type="Pfam" id="PF00501"/>
    </source>
</evidence>
<evidence type="ECO:0000313" key="5">
    <source>
        <dbReference type="Proteomes" id="UP000026960"/>
    </source>
</evidence>
<organism evidence="4">
    <name type="scientific">Oryza barthii</name>
    <dbReference type="NCBI Taxonomy" id="65489"/>
    <lineage>
        <taxon>Eukaryota</taxon>
        <taxon>Viridiplantae</taxon>
        <taxon>Streptophyta</taxon>
        <taxon>Embryophyta</taxon>
        <taxon>Tracheophyta</taxon>
        <taxon>Spermatophyta</taxon>
        <taxon>Magnoliopsida</taxon>
        <taxon>Liliopsida</taxon>
        <taxon>Poales</taxon>
        <taxon>Poaceae</taxon>
        <taxon>BOP clade</taxon>
        <taxon>Oryzoideae</taxon>
        <taxon>Oryzeae</taxon>
        <taxon>Oryzinae</taxon>
        <taxon>Oryza</taxon>
    </lineage>
</organism>
<dbReference type="InterPro" id="IPR000873">
    <property type="entry name" value="AMP-dep_synth/lig_dom"/>
</dbReference>
<dbReference type="PANTHER" id="PTHR43859">
    <property type="entry name" value="ACYL-ACTIVATING ENZYME"/>
    <property type="match status" value="1"/>
</dbReference>
<sequence length="73" mass="7943">MEGAVLCAANHALLTPITFLDRAALVYPDHPAIVASSSGLTRTWRETRDRCLRLAASLAALDVYRHHVVAVFA</sequence>
<dbReference type="Proteomes" id="UP000026960">
    <property type="component" value="Chromosome 3"/>
</dbReference>
<proteinExistence type="inferred from homology"/>
<keyword evidence="2" id="KW-0436">Ligase</keyword>
<dbReference type="PaxDb" id="65489-OBART03G00160.1"/>
<reference evidence="4" key="1">
    <citation type="journal article" date="2009" name="Rice">
        <title>De Novo Next Generation Sequencing of Plant Genomes.</title>
        <authorList>
            <person name="Rounsley S."/>
            <person name="Marri P.R."/>
            <person name="Yu Y."/>
            <person name="He R."/>
            <person name="Sisneros N."/>
            <person name="Goicoechea J.L."/>
            <person name="Lee S.J."/>
            <person name="Angelova A."/>
            <person name="Kudrna D."/>
            <person name="Luo M."/>
            <person name="Affourtit J."/>
            <person name="Desany B."/>
            <person name="Knight J."/>
            <person name="Niazi F."/>
            <person name="Egholm M."/>
            <person name="Wing R.A."/>
        </authorList>
    </citation>
    <scope>NUCLEOTIDE SEQUENCE [LARGE SCALE GENOMIC DNA]</scope>
    <source>
        <strain evidence="4">cv. IRGC 105608</strain>
    </source>
</reference>
<dbReference type="Gene3D" id="3.40.50.980">
    <property type="match status" value="1"/>
</dbReference>
<accession>A0A0D3FCL5</accession>
<keyword evidence="5" id="KW-1185">Reference proteome</keyword>
<dbReference type="eggNOG" id="KOG1176">
    <property type="taxonomic scope" value="Eukaryota"/>
</dbReference>
<evidence type="ECO:0000256" key="1">
    <source>
        <dbReference type="ARBA" id="ARBA00006432"/>
    </source>
</evidence>
<dbReference type="GO" id="GO:0016874">
    <property type="term" value="F:ligase activity"/>
    <property type="evidence" value="ECO:0007669"/>
    <property type="project" value="UniProtKB-KW"/>
</dbReference>
<comment type="similarity">
    <text evidence="1">Belongs to the ATP-dependent AMP-binding enzyme family.</text>
</comment>
<protein>
    <recommendedName>
        <fullName evidence="3">AMP-dependent synthetase/ligase domain-containing protein</fullName>
    </recommendedName>
</protein>
<reference evidence="4" key="2">
    <citation type="submission" date="2015-03" db="UniProtKB">
        <authorList>
            <consortium name="EnsemblPlants"/>
        </authorList>
    </citation>
    <scope>IDENTIFICATION</scope>
</reference>
<dbReference type="Pfam" id="PF00501">
    <property type="entry name" value="AMP-binding"/>
    <property type="match status" value="1"/>
</dbReference>
<dbReference type="PANTHER" id="PTHR43859:SF69">
    <property type="entry name" value="4-COUMARATE--COA LIGASE"/>
    <property type="match status" value="1"/>
</dbReference>
<dbReference type="EnsemblPlants" id="OBART03G00160.1">
    <property type="protein sequence ID" value="OBART03G00160.1"/>
    <property type="gene ID" value="OBART03G00160"/>
</dbReference>
<evidence type="ECO:0000313" key="4">
    <source>
        <dbReference type="EnsemblPlants" id="OBART03G00160.1"/>
    </source>
</evidence>
<name>A0A0D3FCL5_9ORYZ</name>
<dbReference type="AlphaFoldDB" id="A0A0D3FCL5"/>
<dbReference type="STRING" id="65489.A0A0D3FCL5"/>
<dbReference type="Gramene" id="OBART03G00160.1">
    <property type="protein sequence ID" value="OBART03G00160.1"/>
    <property type="gene ID" value="OBART03G00160"/>
</dbReference>
<dbReference type="HOGENOM" id="CLU_194840_0_0_1"/>